<organism evidence="2 3">
    <name type="scientific">Acidobacterium capsulatum (strain ATCC 51196 / DSM 11244 / BCRC 80197 / JCM 7670 / NBRC 15755 / NCIMB 13165 / 161)</name>
    <dbReference type="NCBI Taxonomy" id="240015"/>
    <lineage>
        <taxon>Bacteria</taxon>
        <taxon>Pseudomonadati</taxon>
        <taxon>Acidobacteriota</taxon>
        <taxon>Terriglobia</taxon>
        <taxon>Terriglobales</taxon>
        <taxon>Acidobacteriaceae</taxon>
        <taxon>Acidobacterium</taxon>
    </lineage>
</organism>
<evidence type="ECO:0000313" key="2">
    <source>
        <dbReference type="EMBL" id="ACO33012.1"/>
    </source>
</evidence>
<gene>
    <name evidence="2" type="ordered locus">ACP_0925</name>
</gene>
<dbReference type="AlphaFoldDB" id="C1F3D6"/>
<name>C1F3D6_ACIC5</name>
<accession>C1F3D6</accession>
<evidence type="ECO:0000313" key="3">
    <source>
        <dbReference type="Proteomes" id="UP000002207"/>
    </source>
</evidence>
<protein>
    <submittedName>
        <fullName evidence="2">Uncharacterized protein</fullName>
    </submittedName>
</protein>
<dbReference type="EMBL" id="CP001472">
    <property type="protein sequence ID" value="ACO33012.1"/>
    <property type="molecule type" value="Genomic_DNA"/>
</dbReference>
<dbReference type="InParanoid" id="C1F3D6"/>
<dbReference type="Proteomes" id="UP000002207">
    <property type="component" value="Chromosome"/>
</dbReference>
<sequence length="31" mass="3413">MKLTAYHPGEQESQKEKPGAVTIFIEPKPGT</sequence>
<feature type="region of interest" description="Disordered" evidence="1">
    <location>
        <begin position="1"/>
        <end position="21"/>
    </location>
</feature>
<keyword evidence="3" id="KW-1185">Reference proteome</keyword>
<feature type="compositionally biased region" description="Basic and acidic residues" evidence="1">
    <location>
        <begin position="9"/>
        <end position="18"/>
    </location>
</feature>
<dbReference type="HOGENOM" id="CLU_3394620_0_0_0"/>
<dbReference type="KEGG" id="aca:ACP_0925"/>
<evidence type="ECO:0000256" key="1">
    <source>
        <dbReference type="SAM" id="MobiDB-lite"/>
    </source>
</evidence>
<reference evidence="2 3" key="1">
    <citation type="journal article" date="2009" name="Appl. Environ. Microbiol.">
        <title>Three genomes from the phylum Acidobacteria provide insight into the lifestyles of these microorganisms in soils.</title>
        <authorList>
            <person name="Ward N.L."/>
            <person name="Challacombe J.F."/>
            <person name="Janssen P.H."/>
            <person name="Henrissat B."/>
            <person name="Coutinho P.M."/>
            <person name="Wu M."/>
            <person name="Xie G."/>
            <person name="Haft D.H."/>
            <person name="Sait M."/>
            <person name="Badger J."/>
            <person name="Barabote R.D."/>
            <person name="Bradley B."/>
            <person name="Brettin T.S."/>
            <person name="Brinkac L.M."/>
            <person name="Bruce D."/>
            <person name="Creasy T."/>
            <person name="Daugherty S.C."/>
            <person name="Davidsen T.M."/>
            <person name="DeBoy R.T."/>
            <person name="Detter J.C."/>
            <person name="Dodson R.J."/>
            <person name="Durkin A.S."/>
            <person name="Ganapathy A."/>
            <person name="Gwinn-Giglio M."/>
            <person name="Han C.S."/>
            <person name="Khouri H."/>
            <person name="Kiss H."/>
            <person name="Kothari S.P."/>
            <person name="Madupu R."/>
            <person name="Nelson K.E."/>
            <person name="Nelson W.C."/>
            <person name="Paulsen I."/>
            <person name="Penn K."/>
            <person name="Ren Q."/>
            <person name="Rosovitz M.J."/>
            <person name="Selengut J.D."/>
            <person name="Shrivastava S."/>
            <person name="Sullivan S.A."/>
            <person name="Tapia R."/>
            <person name="Thompson L.S."/>
            <person name="Watkins K.L."/>
            <person name="Yang Q."/>
            <person name="Yu C."/>
            <person name="Zafar N."/>
            <person name="Zhou L."/>
            <person name="Kuske C.R."/>
        </authorList>
    </citation>
    <scope>NUCLEOTIDE SEQUENCE [LARGE SCALE GENOMIC DNA]</scope>
    <source>
        <strain evidence="3">ATCC 51196 / DSM 11244 / BCRC 80197 / JCM 7670 / NBRC 15755 / NCIMB 13165 / 161</strain>
    </source>
</reference>
<proteinExistence type="predicted"/>